<dbReference type="PATRIC" id="fig|83552.4.peg.180"/>
<proteinExistence type="predicted"/>
<name>A0A0C1CCH2_9BACT</name>
<feature type="domain" description="DUF155" evidence="1">
    <location>
        <begin position="47"/>
        <end position="214"/>
    </location>
</feature>
<sequence>MDCCTFCTAASYNIKSLFETLRTRFPCNWYRDVVHVEMPLENGLSDIFYFSYGTVVCWNLSLEQGFKLIEHLKAFEQQPLDEIESDAFTFSYGPVAKFVEDELTLPDTSALTKLAASQGLSQSVKLGAFESSLLKTYNQTKYLPEELAKRGRIPLSRSQIRKKMGELFIERNSITLHIHALASPDFFWEYPEFEKLYLMIVNELDIKDRTEVLNHRLDVVRELFEMLGSELNHQHSSRLEWTIIWLIILEVVLTLLRDVFRLI</sequence>
<reference evidence="2 3" key="1">
    <citation type="journal article" date="2014" name="Mol. Biol. Evol.">
        <title>Massive expansion of Ubiquitination-related gene families within the Chlamydiae.</title>
        <authorList>
            <person name="Domman D."/>
            <person name="Collingro A."/>
            <person name="Lagkouvardos I."/>
            <person name="Gehre L."/>
            <person name="Weinmaier T."/>
            <person name="Rattei T."/>
            <person name="Subtil A."/>
            <person name="Horn M."/>
        </authorList>
    </citation>
    <scope>NUCLEOTIDE SEQUENCE [LARGE SCALE GENOMIC DNA]</scope>
    <source>
        <strain evidence="2 3">OEW1</strain>
    </source>
</reference>
<comment type="caution">
    <text evidence="2">The sequence shown here is derived from an EMBL/GenBank/DDBJ whole genome shotgun (WGS) entry which is preliminary data.</text>
</comment>
<dbReference type="InterPro" id="IPR003734">
    <property type="entry name" value="DUF155"/>
</dbReference>
<organism evidence="2 3">
    <name type="scientific">Parachlamydia acanthamoebae</name>
    <dbReference type="NCBI Taxonomy" id="83552"/>
    <lineage>
        <taxon>Bacteria</taxon>
        <taxon>Pseudomonadati</taxon>
        <taxon>Chlamydiota</taxon>
        <taxon>Chlamydiia</taxon>
        <taxon>Parachlamydiales</taxon>
        <taxon>Parachlamydiaceae</taxon>
        <taxon>Parachlamydia</taxon>
    </lineage>
</organism>
<dbReference type="PANTHER" id="PTHR16255">
    <property type="entry name" value="REQUIRED FOR MEIOTIC NUCLEAR DIVISION PROTEIN 1 HOMOLOG"/>
    <property type="match status" value="1"/>
</dbReference>
<dbReference type="AlphaFoldDB" id="A0A0C1CCH2"/>
<accession>A0A0C1CCH2</accession>
<evidence type="ECO:0000313" key="2">
    <source>
        <dbReference type="EMBL" id="KIA78580.1"/>
    </source>
</evidence>
<dbReference type="Proteomes" id="UP000031307">
    <property type="component" value="Unassembled WGS sequence"/>
</dbReference>
<dbReference type="InterPro" id="IPR051624">
    <property type="entry name" value="RMD1/Sad1-interacting"/>
</dbReference>
<evidence type="ECO:0000259" key="1">
    <source>
        <dbReference type="Pfam" id="PF02582"/>
    </source>
</evidence>
<dbReference type="OMA" id="RVEWYIV"/>
<protein>
    <submittedName>
        <fullName evidence="2">Sporulation protein RMD1</fullName>
    </submittedName>
</protein>
<gene>
    <name evidence="2" type="primary">rmd1</name>
    <name evidence="2" type="ORF">DB43_DS00070</name>
</gene>
<dbReference type="EMBL" id="JSAM01000013">
    <property type="protein sequence ID" value="KIA78580.1"/>
    <property type="molecule type" value="Genomic_DNA"/>
</dbReference>
<evidence type="ECO:0000313" key="3">
    <source>
        <dbReference type="Proteomes" id="UP000031307"/>
    </source>
</evidence>
<dbReference type="PANTHER" id="PTHR16255:SF1">
    <property type="entry name" value="REQUIRED FOR MEIOTIC NUCLEAR DIVISION PROTEIN 1 HOMOLOG"/>
    <property type="match status" value="1"/>
</dbReference>
<dbReference type="Pfam" id="PF02582">
    <property type="entry name" value="DUF155"/>
    <property type="match status" value="1"/>
</dbReference>
<dbReference type="RefSeq" id="WP_013924532.1">
    <property type="nucleotide sequence ID" value="NZ_BAWW01000003.1"/>
</dbReference>